<name>A0A9P4S2R4_9PEZI</name>
<comment type="caution">
    <text evidence="1">The sequence shown here is derived from an EMBL/GenBank/DDBJ whole genome shotgun (WGS) entry which is preliminary data.</text>
</comment>
<dbReference type="InterPro" id="IPR011008">
    <property type="entry name" value="Dimeric_a/b-barrel"/>
</dbReference>
<evidence type="ECO:0000313" key="2">
    <source>
        <dbReference type="Proteomes" id="UP000799429"/>
    </source>
</evidence>
<proteinExistence type="predicted"/>
<dbReference type="SUPFAM" id="SSF54909">
    <property type="entry name" value="Dimeric alpha+beta barrel"/>
    <property type="match status" value="1"/>
</dbReference>
<keyword evidence="2" id="KW-1185">Reference proteome</keyword>
<protein>
    <recommendedName>
        <fullName evidence="3">EthD domain-containing protein</fullName>
    </recommendedName>
</protein>
<gene>
    <name evidence="1" type="ORF">M501DRAFT_943952</name>
</gene>
<evidence type="ECO:0008006" key="3">
    <source>
        <dbReference type="Google" id="ProtNLM"/>
    </source>
</evidence>
<evidence type="ECO:0000313" key="1">
    <source>
        <dbReference type="EMBL" id="KAF2834580.1"/>
    </source>
</evidence>
<dbReference type="Proteomes" id="UP000799429">
    <property type="component" value="Unassembled WGS sequence"/>
</dbReference>
<dbReference type="OrthoDB" id="2851338at2759"/>
<organism evidence="1 2">
    <name type="scientific">Patellaria atrata CBS 101060</name>
    <dbReference type="NCBI Taxonomy" id="1346257"/>
    <lineage>
        <taxon>Eukaryota</taxon>
        <taxon>Fungi</taxon>
        <taxon>Dikarya</taxon>
        <taxon>Ascomycota</taxon>
        <taxon>Pezizomycotina</taxon>
        <taxon>Dothideomycetes</taxon>
        <taxon>Dothideomycetes incertae sedis</taxon>
        <taxon>Patellariales</taxon>
        <taxon>Patellariaceae</taxon>
        <taxon>Patellaria</taxon>
    </lineage>
</organism>
<accession>A0A9P4S2R4</accession>
<dbReference type="EMBL" id="MU006117">
    <property type="protein sequence ID" value="KAF2834580.1"/>
    <property type="molecule type" value="Genomic_DNA"/>
</dbReference>
<reference evidence="1" key="1">
    <citation type="journal article" date="2020" name="Stud. Mycol.">
        <title>101 Dothideomycetes genomes: a test case for predicting lifestyles and emergence of pathogens.</title>
        <authorList>
            <person name="Haridas S."/>
            <person name="Albert R."/>
            <person name="Binder M."/>
            <person name="Bloem J."/>
            <person name="Labutti K."/>
            <person name="Salamov A."/>
            <person name="Andreopoulos B."/>
            <person name="Baker S."/>
            <person name="Barry K."/>
            <person name="Bills G."/>
            <person name="Bluhm B."/>
            <person name="Cannon C."/>
            <person name="Castanera R."/>
            <person name="Culley D."/>
            <person name="Daum C."/>
            <person name="Ezra D."/>
            <person name="Gonzalez J."/>
            <person name="Henrissat B."/>
            <person name="Kuo A."/>
            <person name="Liang C."/>
            <person name="Lipzen A."/>
            <person name="Lutzoni F."/>
            <person name="Magnuson J."/>
            <person name="Mondo S."/>
            <person name="Nolan M."/>
            <person name="Ohm R."/>
            <person name="Pangilinan J."/>
            <person name="Park H.-J."/>
            <person name="Ramirez L."/>
            <person name="Alfaro M."/>
            <person name="Sun H."/>
            <person name="Tritt A."/>
            <person name="Yoshinaga Y."/>
            <person name="Zwiers L.-H."/>
            <person name="Turgeon B."/>
            <person name="Goodwin S."/>
            <person name="Spatafora J."/>
            <person name="Crous P."/>
            <person name="Grigoriev I."/>
        </authorList>
    </citation>
    <scope>NUCLEOTIDE SEQUENCE</scope>
    <source>
        <strain evidence="1">CBS 101060</strain>
    </source>
</reference>
<sequence>MSSSQKHPGLLFVASKTLSPALTPLAFNAWYEDTHIPQVLSLPGLTTAVRYEKLPAPLMPLFEGKEFPGLLPYEWLTLYEMPDPAYRESRGFKGLDGQSKPEERLEREIFRRAEFETRFYEGFADEPPTHLITAVIQPTPATESDFNKWYDEEHIPMISKVPGHVKSLRYKLLDASTLTKFERTDSRPPRYLALHHFRPEASSTGEGLPMEALVECDRTPWSLRVLENVEGMEVGFWRVKRRFDGTEGVVEWRGVDAVGSRL</sequence>
<dbReference type="AlphaFoldDB" id="A0A9P4S2R4"/>